<evidence type="ECO:0000313" key="2">
    <source>
        <dbReference type="Proteomes" id="UP000315540"/>
    </source>
</evidence>
<accession>A0A504JLE5</accession>
<evidence type="ECO:0000313" key="1">
    <source>
        <dbReference type="EMBL" id="TPN87569.1"/>
    </source>
</evidence>
<name>A0A504JLE5_9FLAO</name>
<comment type="caution">
    <text evidence="1">The sequence shown here is derived from an EMBL/GenBank/DDBJ whole genome shotgun (WGS) entry which is preliminary data.</text>
</comment>
<dbReference type="AlphaFoldDB" id="A0A504JLE5"/>
<dbReference type="OrthoDB" id="7433394at2"/>
<proteinExistence type="predicted"/>
<dbReference type="EMBL" id="VFWZ01000002">
    <property type="protein sequence ID" value="TPN87569.1"/>
    <property type="molecule type" value="Genomic_DNA"/>
</dbReference>
<sequence length="267" mass="31341">MKYYSIKTILIVILSFFIFNSSSGQELKKEHKDVVLIFVNCIKNHNLEKLQNLISYPLKREYPLPDIKDETDFINWYSEVFDDHLINEIIKSNLDKDWSAVGWRGIMLNNGTLWLDYEGKLLGVNYQSDAERTKIKKLIEIDRSSVHQTLKKYRQPVIILETKKFRVRIDELENETYRYASWSINSKMSEKPDLIIKSRKLFFEGSGGNHRYEFNNGNYKYVCSINIIGAMDTPPADLLIYENEKEILSQPAQIVNYFESDTKNIGK</sequence>
<reference evidence="1 2" key="1">
    <citation type="submission" date="2019-06" db="EMBL/GenBank/DDBJ databases">
        <authorList>
            <person name="Meng X."/>
        </authorList>
    </citation>
    <scope>NUCLEOTIDE SEQUENCE [LARGE SCALE GENOMIC DNA]</scope>
    <source>
        <strain evidence="1 2">M625</strain>
    </source>
</reference>
<dbReference type="Proteomes" id="UP000315540">
    <property type="component" value="Unassembled WGS sequence"/>
</dbReference>
<keyword evidence="2" id="KW-1185">Reference proteome</keyword>
<dbReference type="RefSeq" id="WP_140592211.1">
    <property type="nucleotide sequence ID" value="NZ_VFWZ01000002.1"/>
</dbReference>
<protein>
    <submittedName>
        <fullName evidence="1">Uncharacterized protein</fullName>
    </submittedName>
</protein>
<gene>
    <name evidence="1" type="ORF">FHK87_08285</name>
</gene>
<organism evidence="1 2">
    <name type="scientific">Aquimarina algicola</name>
    <dbReference type="NCBI Taxonomy" id="2589995"/>
    <lineage>
        <taxon>Bacteria</taxon>
        <taxon>Pseudomonadati</taxon>
        <taxon>Bacteroidota</taxon>
        <taxon>Flavobacteriia</taxon>
        <taxon>Flavobacteriales</taxon>
        <taxon>Flavobacteriaceae</taxon>
        <taxon>Aquimarina</taxon>
    </lineage>
</organism>